<dbReference type="Gene3D" id="1.10.3090.10">
    <property type="entry name" value="cca-adding enzyme, domain 2"/>
    <property type="match status" value="1"/>
</dbReference>
<comment type="cofactor">
    <cofactor evidence="1">
        <name>Mg(2+)</name>
        <dbReference type="ChEBI" id="CHEBI:18420"/>
    </cofactor>
</comment>
<evidence type="ECO:0000256" key="5">
    <source>
        <dbReference type="ARBA" id="ARBA00022723"/>
    </source>
</evidence>
<evidence type="ECO:0000256" key="1">
    <source>
        <dbReference type="ARBA" id="ARBA00001946"/>
    </source>
</evidence>
<keyword evidence="7" id="KW-0460">Magnesium</keyword>
<reference evidence="10" key="1">
    <citation type="journal article" date="2015" name="Nature">
        <title>Complex archaea that bridge the gap between prokaryotes and eukaryotes.</title>
        <authorList>
            <person name="Spang A."/>
            <person name="Saw J.H."/>
            <person name="Jorgensen S.L."/>
            <person name="Zaremba-Niedzwiedzka K."/>
            <person name="Martijn J."/>
            <person name="Lind A.E."/>
            <person name="van Eijk R."/>
            <person name="Schleper C."/>
            <person name="Guy L."/>
            <person name="Ettema T.J."/>
        </authorList>
    </citation>
    <scope>NUCLEOTIDE SEQUENCE</scope>
</reference>
<evidence type="ECO:0000256" key="3">
    <source>
        <dbReference type="ARBA" id="ARBA00022694"/>
    </source>
</evidence>
<keyword evidence="6" id="KW-0547">Nucleotide-binding</keyword>
<evidence type="ECO:0000256" key="2">
    <source>
        <dbReference type="ARBA" id="ARBA00022679"/>
    </source>
</evidence>
<evidence type="ECO:0000256" key="6">
    <source>
        <dbReference type="ARBA" id="ARBA00022741"/>
    </source>
</evidence>
<dbReference type="CDD" id="cd05398">
    <property type="entry name" value="NT_ClassII-CCAase"/>
    <property type="match status" value="1"/>
</dbReference>
<dbReference type="SUPFAM" id="SSF81301">
    <property type="entry name" value="Nucleotidyltransferase"/>
    <property type="match status" value="1"/>
</dbReference>
<comment type="caution">
    <text evidence="10">The sequence shown here is derived from an EMBL/GenBank/DDBJ whole genome shotgun (WGS) entry which is preliminary data.</text>
</comment>
<dbReference type="InterPro" id="IPR032828">
    <property type="entry name" value="PolyA_RNA-bd"/>
</dbReference>
<dbReference type="GO" id="GO:0008033">
    <property type="term" value="P:tRNA processing"/>
    <property type="evidence" value="ECO:0007669"/>
    <property type="project" value="UniProtKB-KW"/>
</dbReference>
<dbReference type="InterPro" id="IPR002646">
    <property type="entry name" value="PolA_pol_head_dom"/>
</dbReference>
<evidence type="ECO:0008006" key="11">
    <source>
        <dbReference type="Google" id="ProtNLM"/>
    </source>
</evidence>
<dbReference type="SUPFAM" id="SSF81891">
    <property type="entry name" value="Poly A polymerase C-terminal region-like"/>
    <property type="match status" value="1"/>
</dbReference>
<evidence type="ECO:0000256" key="4">
    <source>
        <dbReference type="ARBA" id="ARBA00022695"/>
    </source>
</evidence>
<dbReference type="Pfam" id="PF12627">
    <property type="entry name" value="PolyA_pol_RNAbd"/>
    <property type="match status" value="1"/>
</dbReference>
<dbReference type="InterPro" id="IPR050264">
    <property type="entry name" value="Bact_CCA-adding_enz_type3_sf"/>
</dbReference>
<name>A0A0F9AK83_9ZZZZ</name>
<evidence type="ECO:0000256" key="7">
    <source>
        <dbReference type="ARBA" id="ARBA00022842"/>
    </source>
</evidence>
<dbReference type="AlphaFoldDB" id="A0A0F9AK83"/>
<dbReference type="PANTHER" id="PTHR46173">
    <property type="entry name" value="CCA TRNA NUCLEOTIDYLTRANSFERASE 1, MITOCHONDRIAL"/>
    <property type="match status" value="1"/>
</dbReference>
<proteinExistence type="predicted"/>
<feature type="non-terminal residue" evidence="10">
    <location>
        <position position="228"/>
    </location>
</feature>
<dbReference type="Pfam" id="PF01743">
    <property type="entry name" value="PolyA_pol"/>
    <property type="match status" value="1"/>
</dbReference>
<evidence type="ECO:0000259" key="8">
    <source>
        <dbReference type="Pfam" id="PF01743"/>
    </source>
</evidence>
<keyword evidence="4" id="KW-0548">Nucleotidyltransferase</keyword>
<keyword evidence="5" id="KW-0479">Metal-binding</keyword>
<feature type="domain" description="tRNA nucleotidyltransferase/poly(A) polymerase RNA and SrmB- binding" evidence="9">
    <location>
        <begin position="183"/>
        <end position="227"/>
    </location>
</feature>
<keyword evidence="2" id="KW-0808">Transferase</keyword>
<sequence>MKRLRALRELRKELGAEVFLVGGTVRDLIRRREPNDLDVLVRGVAPADFETFMRTRGTLELVGASFGVYLFKPKRLKGHIEIAFPRTEVSTGPRHDEFEVVTNSMLSIEEDSRRRDFTLNAMYLSLDDVEENGKFDKRKIIDFHNGLEHIRKRLIVAVGTPEDRIEEDPLRMMRAMVLVARTGYRLEGNTFGAIKRNADKVRTVSAERLRDEFIKIMGSEKPSRAFKT</sequence>
<feature type="domain" description="Poly A polymerase head" evidence="8">
    <location>
        <begin position="18"/>
        <end position="155"/>
    </location>
</feature>
<accession>A0A0F9AK83</accession>
<organism evidence="10">
    <name type="scientific">marine sediment metagenome</name>
    <dbReference type="NCBI Taxonomy" id="412755"/>
    <lineage>
        <taxon>unclassified sequences</taxon>
        <taxon>metagenomes</taxon>
        <taxon>ecological metagenomes</taxon>
    </lineage>
</organism>
<dbReference type="PANTHER" id="PTHR46173:SF1">
    <property type="entry name" value="CCA TRNA NUCLEOTIDYLTRANSFERASE 1, MITOCHONDRIAL"/>
    <property type="match status" value="1"/>
</dbReference>
<evidence type="ECO:0000313" key="10">
    <source>
        <dbReference type="EMBL" id="KKK98715.1"/>
    </source>
</evidence>
<dbReference type="GO" id="GO:0000166">
    <property type="term" value="F:nucleotide binding"/>
    <property type="evidence" value="ECO:0007669"/>
    <property type="project" value="UniProtKB-KW"/>
</dbReference>
<dbReference type="GO" id="GO:0016779">
    <property type="term" value="F:nucleotidyltransferase activity"/>
    <property type="evidence" value="ECO:0007669"/>
    <property type="project" value="UniProtKB-KW"/>
</dbReference>
<dbReference type="GO" id="GO:0046872">
    <property type="term" value="F:metal ion binding"/>
    <property type="evidence" value="ECO:0007669"/>
    <property type="project" value="UniProtKB-KW"/>
</dbReference>
<dbReference type="Gene3D" id="3.30.460.10">
    <property type="entry name" value="Beta Polymerase, domain 2"/>
    <property type="match status" value="1"/>
</dbReference>
<keyword evidence="3" id="KW-0819">tRNA processing</keyword>
<protein>
    <recommendedName>
        <fullName evidence="11">Poly A polymerase head domain-containing protein</fullName>
    </recommendedName>
</protein>
<dbReference type="InterPro" id="IPR043519">
    <property type="entry name" value="NT_sf"/>
</dbReference>
<dbReference type="EMBL" id="LAZR01045502">
    <property type="protein sequence ID" value="KKK98715.1"/>
    <property type="molecule type" value="Genomic_DNA"/>
</dbReference>
<dbReference type="GO" id="GO:0000049">
    <property type="term" value="F:tRNA binding"/>
    <property type="evidence" value="ECO:0007669"/>
    <property type="project" value="TreeGrafter"/>
</dbReference>
<gene>
    <name evidence="10" type="ORF">LCGC14_2639970</name>
</gene>
<evidence type="ECO:0000259" key="9">
    <source>
        <dbReference type="Pfam" id="PF12627"/>
    </source>
</evidence>